<accession>A0A0A0BMI7</accession>
<sequence>MMEPFVPHPPTEETVAAADAGAGAPGLADGTGTPETPEFTAPEGTDPLTHEPLVEPDERDGTPA</sequence>
<evidence type="ECO:0000313" key="2">
    <source>
        <dbReference type="EMBL" id="KGM09130.1"/>
    </source>
</evidence>
<evidence type="ECO:0000256" key="1">
    <source>
        <dbReference type="SAM" id="MobiDB-lite"/>
    </source>
</evidence>
<name>A0A0A0BMI7_9CELL</name>
<dbReference type="AlphaFoldDB" id="A0A0A0BMI7"/>
<feature type="region of interest" description="Disordered" evidence="1">
    <location>
        <begin position="1"/>
        <end position="64"/>
    </location>
</feature>
<comment type="caution">
    <text evidence="2">The sequence shown here is derived from an EMBL/GenBank/DDBJ whole genome shotgun (WGS) entry which is preliminary data.</text>
</comment>
<protein>
    <submittedName>
        <fullName evidence="2">Uncharacterized protein</fullName>
    </submittedName>
</protein>
<reference evidence="2 3" key="2">
    <citation type="journal article" date="2015" name="Stand. Genomic Sci.">
        <title>Draft genome sequence of Cellulomonas carbonis T26(T) and comparative analysis of six Cellulomonas genomes.</title>
        <authorList>
            <person name="Zhuang W."/>
            <person name="Zhang S."/>
            <person name="Xia X."/>
            <person name="Wang G."/>
        </authorList>
    </citation>
    <scope>NUCLEOTIDE SEQUENCE [LARGE SCALE GENOMIC DNA]</scope>
    <source>
        <strain evidence="2 3">T26</strain>
    </source>
</reference>
<keyword evidence="3" id="KW-1185">Reference proteome</keyword>
<dbReference type="Proteomes" id="UP000029839">
    <property type="component" value="Unassembled WGS sequence"/>
</dbReference>
<organism evidence="2 3">
    <name type="scientific">Cellulomonas carbonis T26</name>
    <dbReference type="NCBI Taxonomy" id="947969"/>
    <lineage>
        <taxon>Bacteria</taxon>
        <taxon>Bacillati</taxon>
        <taxon>Actinomycetota</taxon>
        <taxon>Actinomycetes</taxon>
        <taxon>Micrococcales</taxon>
        <taxon>Cellulomonadaceae</taxon>
        <taxon>Cellulomonas</taxon>
    </lineage>
</organism>
<evidence type="ECO:0000313" key="3">
    <source>
        <dbReference type="Proteomes" id="UP000029839"/>
    </source>
</evidence>
<proteinExistence type="predicted"/>
<feature type="compositionally biased region" description="Low complexity" evidence="1">
    <location>
        <begin position="16"/>
        <end position="34"/>
    </location>
</feature>
<reference evidence="2 3" key="1">
    <citation type="submission" date="2013-08" db="EMBL/GenBank/DDBJ databases">
        <title>Genome sequencing of Cellulomonas carbonis T26.</title>
        <authorList>
            <person name="Chen F."/>
            <person name="Li Y."/>
            <person name="Wang G."/>
        </authorList>
    </citation>
    <scope>NUCLEOTIDE SEQUENCE [LARGE SCALE GENOMIC DNA]</scope>
    <source>
        <strain evidence="2 3">T26</strain>
    </source>
</reference>
<dbReference type="EMBL" id="AXCY01000120">
    <property type="protein sequence ID" value="KGM09130.1"/>
    <property type="molecule type" value="Genomic_DNA"/>
</dbReference>
<gene>
    <name evidence="2" type="ORF">N868_04370</name>
</gene>